<gene>
    <name evidence="1" type="ORF">ASU33_07125</name>
</gene>
<dbReference type="OrthoDB" id="975421at2"/>
<comment type="caution">
    <text evidence="1">The sequence shown here is derived from an EMBL/GenBank/DDBJ whole genome shotgun (WGS) entry which is preliminary data.</text>
</comment>
<dbReference type="Proteomes" id="UP000054223">
    <property type="component" value="Unassembled WGS sequence"/>
</dbReference>
<sequence>MASFTVSGTGYVGIRFKNNAGATIRNLAISFAIEQWCNSGLGGVLPVELVAFKAERLGADVRCAWQTATEKNNRQFVVERSIDG</sequence>
<name>A0A9X0HL86_SOLP1</name>
<evidence type="ECO:0000313" key="1">
    <source>
        <dbReference type="EMBL" id="KUG07974.1"/>
    </source>
</evidence>
<reference evidence="1 2" key="1">
    <citation type="submission" date="2015-11" db="EMBL/GenBank/DDBJ databases">
        <title>Solirubrum puertoriconensis gen. nov. an environmental bacteria isolated in Puerto Rico.</title>
        <authorList>
            <person name="Cuebas-Irizarry M.F."/>
            <person name="Montalvo-Rodriguez R."/>
        </authorList>
    </citation>
    <scope>NUCLEOTIDE SEQUENCE [LARGE SCALE GENOMIC DNA]</scope>
    <source>
        <strain evidence="1 2">MC1A</strain>
    </source>
</reference>
<proteinExistence type="predicted"/>
<dbReference type="EMBL" id="LNAL01000006">
    <property type="protein sequence ID" value="KUG07974.1"/>
    <property type="molecule type" value="Genomic_DNA"/>
</dbReference>
<keyword evidence="2" id="KW-1185">Reference proteome</keyword>
<accession>A0A9X0HL86</accession>
<evidence type="ECO:0000313" key="2">
    <source>
        <dbReference type="Proteomes" id="UP000054223"/>
    </source>
</evidence>
<dbReference type="RefSeq" id="WP_059068933.1">
    <property type="nucleotide sequence ID" value="NZ_LNAL01000006.1"/>
</dbReference>
<dbReference type="AlphaFoldDB" id="A0A9X0HL86"/>
<protein>
    <submittedName>
        <fullName evidence="1">Uncharacterized protein</fullName>
    </submittedName>
</protein>
<organism evidence="1 2">
    <name type="scientific">Solirubrum puertoriconensis</name>
    <dbReference type="NCBI Taxonomy" id="1751427"/>
    <lineage>
        <taxon>Bacteria</taxon>
        <taxon>Pseudomonadati</taxon>
        <taxon>Bacteroidota</taxon>
        <taxon>Cytophagia</taxon>
        <taxon>Cytophagales</taxon>
    </lineage>
</organism>